<reference evidence="2 3" key="2">
    <citation type="journal article" date="2003" name="DNA Res.">
        <title>Complete genome structure of Gloeobacter violaceus PCC 7421, a cyanobacterium that lacks thylakoids (supplement).</title>
        <authorList>
            <person name="Nakamura Y."/>
            <person name="Kaneko T."/>
            <person name="Sato S."/>
            <person name="Mimuro M."/>
            <person name="Miyashita H."/>
            <person name="Tsuchiya T."/>
            <person name="Sasamoto S."/>
            <person name="Watanabe A."/>
            <person name="Kawashima K."/>
            <person name="Kishida Y."/>
            <person name="Kiyokawa C."/>
            <person name="Kohara M."/>
            <person name="Matsumoto M."/>
            <person name="Matsuno A."/>
            <person name="Nakazaki N."/>
            <person name="Shimpo S."/>
            <person name="Takeuchi C."/>
            <person name="Yamada M."/>
            <person name="Tabata S."/>
        </authorList>
    </citation>
    <scope>NUCLEOTIDE SEQUENCE [LARGE SCALE GENOMIC DNA]</scope>
    <source>
        <strain evidence="3">ATCC 29082 / PCC 7421</strain>
    </source>
</reference>
<evidence type="ECO:0000313" key="3">
    <source>
        <dbReference type="Proteomes" id="UP000000557"/>
    </source>
</evidence>
<dbReference type="EnsemblBacteria" id="BAC91386">
    <property type="protein sequence ID" value="BAC91386"/>
    <property type="gene ID" value="BAC91386"/>
</dbReference>
<feature type="domain" description="AB hydrolase-1" evidence="1">
    <location>
        <begin position="112"/>
        <end position="308"/>
    </location>
</feature>
<protein>
    <submittedName>
        <fullName evidence="2">Glr3445 protein</fullName>
    </submittedName>
</protein>
<organism evidence="2 3">
    <name type="scientific">Gloeobacter violaceus (strain ATCC 29082 / PCC 7421)</name>
    <dbReference type="NCBI Taxonomy" id="251221"/>
    <lineage>
        <taxon>Bacteria</taxon>
        <taxon>Bacillati</taxon>
        <taxon>Cyanobacteriota</taxon>
        <taxon>Cyanophyceae</taxon>
        <taxon>Gloeobacterales</taxon>
        <taxon>Gloeobacteraceae</taxon>
        <taxon>Gloeobacter</taxon>
    </lineage>
</organism>
<dbReference type="Gene3D" id="3.40.50.1820">
    <property type="entry name" value="alpha/beta hydrolase"/>
    <property type="match status" value="1"/>
</dbReference>
<dbReference type="Proteomes" id="UP000000557">
    <property type="component" value="Chromosome"/>
</dbReference>
<name>Q7NFS9_GLOVI</name>
<proteinExistence type="predicted"/>
<dbReference type="PANTHER" id="PTHR43265">
    <property type="entry name" value="ESTERASE ESTD"/>
    <property type="match status" value="1"/>
</dbReference>
<reference evidence="2 3" key="1">
    <citation type="journal article" date="2003" name="DNA Res.">
        <title>Complete genome structure of Gloeobacter violaceus PCC 7421, a cyanobacterium that lacks thylakoids.</title>
        <authorList>
            <person name="Nakamura Y."/>
            <person name="Kaneko T."/>
            <person name="Sato S."/>
            <person name="Mimuro M."/>
            <person name="Miyashita H."/>
            <person name="Tsuchiya T."/>
            <person name="Sasamoto S."/>
            <person name="Watanabe A."/>
            <person name="Kawashima K."/>
            <person name="Kishida Y."/>
            <person name="Kiyokawa C."/>
            <person name="Kohara M."/>
            <person name="Matsumoto M."/>
            <person name="Matsuno A."/>
            <person name="Nakazaki N."/>
            <person name="Shimpo S."/>
            <person name="Takeuchi C."/>
            <person name="Yamada M."/>
            <person name="Tabata S."/>
        </authorList>
    </citation>
    <scope>NUCLEOTIDE SEQUENCE [LARGE SCALE GENOMIC DNA]</scope>
    <source>
        <strain evidence="3">ATCC 29082 / PCC 7421</strain>
    </source>
</reference>
<evidence type="ECO:0000259" key="1">
    <source>
        <dbReference type="Pfam" id="PF00561"/>
    </source>
</evidence>
<dbReference type="HOGENOM" id="CLU_751768_0_0_3"/>
<evidence type="ECO:0000313" key="2">
    <source>
        <dbReference type="EMBL" id="BAC91386.1"/>
    </source>
</evidence>
<dbReference type="PANTHER" id="PTHR43265:SF1">
    <property type="entry name" value="ESTERASE ESTD"/>
    <property type="match status" value="1"/>
</dbReference>
<dbReference type="RefSeq" id="WP_011143434.1">
    <property type="nucleotide sequence ID" value="NC_005125.1"/>
</dbReference>
<dbReference type="STRING" id="251221.gene:10760957"/>
<dbReference type="SUPFAM" id="SSF53474">
    <property type="entry name" value="alpha/beta-Hydrolases"/>
    <property type="match status" value="1"/>
</dbReference>
<dbReference type="InterPro" id="IPR000073">
    <property type="entry name" value="AB_hydrolase_1"/>
</dbReference>
<dbReference type="AlphaFoldDB" id="Q7NFS9"/>
<dbReference type="InterPro" id="IPR053145">
    <property type="entry name" value="AB_hydrolase_Est10"/>
</dbReference>
<dbReference type="EMBL" id="BA000045">
    <property type="protein sequence ID" value="BAC91386.1"/>
    <property type="molecule type" value="Genomic_DNA"/>
</dbReference>
<accession>Q7NFS9</accession>
<dbReference type="eggNOG" id="COG1073">
    <property type="taxonomic scope" value="Bacteria"/>
</dbReference>
<dbReference type="KEGG" id="gvi:glr3445"/>
<keyword evidence="3" id="KW-1185">Reference proteome</keyword>
<gene>
    <name evidence="2" type="ordered locus">glr3445</name>
</gene>
<sequence>MTRRIASCLLIYLLAVWIVPFPRAFAQPQVVGDLPRKAAGFEQIEGVETQYGVVRTSDGSRLRTIVTRPLGSTGRLPVLYFVQWLSCDTVEIQDASGWSDMLRRMARESGAVFARVDKSGVGDSLGPPCAVLDYDTEIRHHREALAQLLAHPWVERDRLYLLGASMGSRMAPRVAAGVPVDGIISWGGGADTWFERQVGFQSRAWRWEKFDPAHFGQRMTDASRLYAQWLLAGERPQAQASSAVGATWSGLTGADGQLLFGRSPVWHEQAQRQPVLGDWAAVRAPVLVLLGEYDWFETADAARLIAEAVAASGSLTRFEILPRMDHHFKVFPGRSGLTHPTGGRADARPAVQSMTAWLRERGVRAPAR</sequence>
<dbReference type="OrthoDB" id="9809549at2"/>
<dbReference type="Pfam" id="PF00561">
    <property type="entry name" value="Abhydrolase_1"/>
    <property type="match status" value="1"/>
</dbReference>
<dbReference type="InterPro" id="IPR029058">
    <property type="entry name" value="AB_hydrolase_fold"/>
</dbReference>
<dbReference type="InParanoid" id="Q7NFS9"/>